<name>A0A832WL18_PYRHR</name>
<organism evidence="4 5">
    <name type="scientific">Pyrococcus horikoshii</name>
    <dbReference type="NCBI Taxonomy" id="53953"/>
    <lineage>
        <taxon>Archaea</taxon>
        <taxon>Methanobacteriati</taxon>
        <taxon>Methanobacteriota</taxon>
        <taxon>Thermococci</taxon>
        <taxon>Thermococcales</taxon>
        <taxon>Thermococcaceae</taxon>
        <taxon>Pyrococcus</taxon>
    </lineage>
</organism>
<proteinExistence type="inferred from homology"/>
<dbReference type="HAMAP" id="MF_00699">
    <property type="entry name" value="BriX"/>
    <property type="match status" value="1"/>
</dbReference>
<dbReference type="Gene3D" id="3.40.50.10480">
    <property type="entry name" value="Probable brix-domain ribosomal biogenesis protein"/>
    <property type="match status" value="1"/>
</dbReference>
<evidence type="ECO:0000313" key="5">
    <source>
        <dbReference type="Proteomes" id="UP000617544"/>
    </source>
</evidence>
<keyword evidence="1 2" id="KW-0690">Ribosome biogenesis</keyword>
<accession>A0A832WL18</accession>
<evidence type="ECO:0000259" key="3">
    <source>
        <dbReference type="PROSITE" id="PS50833"/>
    </source>
</evidence>
<gene>
    <name evidence="4" type="ORF">HA331_08330</name>
</gene>
<dbReference type="AlphaFoldDB" id="A0A832WL18"/>
<dbReference type="InterPro" id="IPR023548">
    <property type="entry name" value="Brix_dom_Rbsml_bgen_prot"/>
</dbReference>
<comment type="caution">
    <text evidence="4">The sequence shown here is derived from an EMBL/GenBank/DDBJ whole genome shotgun (WGS) entry which is preliminary data.</text>
</comment>
<dbReference type="EMBL" id="DUJN01000007">
    <property type="protein sequence ID" value="HII61729.1"/>
    <property type="molecule type" value="Genomic_DNA"/>
</dbReference>
<dbReference type="SMART" id="SM00879">
    <property type="entry name" value="Brix"/>
    <property type="match status" value="1"/>
</dbReference>
<dbReference type="InterPro" id="IPR007109">
    <property type="entry name" value="Brix"/>
</dbReference>
<dbReference type="OMA" id="VKIWIME"/>
<dbReference type="SMR" id="A0A832WL18"/>
<dbReference type="GO" id="GO:0019843">
    <property type="term" value="F:rRNA binding"/>
    <property type="evidence" value="ECO:0007669"/>
    <property type="project" value="InterPro"/>
</dbReference>
<dbReference type="GeneID" id="1442745"/>
<feature type="domain" description="Brix" evidence="3">
    <location>
        <begin position="1"/>
        <end position="196"/>
    </location>
</feature>
<dbReference type="GO" id="GO:0006364">
    <property type="term" value="P:rRNA processing"/>
    <property type="evidence" value="ECO:0007669"/>
    <property type="project" value="InterPro"/>
</dbReference>
<sequence>MMLITTSHRPTRRTRSFGHDLERVIPNSLYLTRGKKTIQELLMEAYDRGYERLLIINVWKGNPLKMTFIKVHPEDWGYLGYLYLHGVKLQREMGFKGLNPIREDMPLVITTAKRVGLDHLAFAQVFSELTTGKFVPRGDKSLLSIADRYNTDVLAVIERHPRGIVINFYRLDITKDRPVGPLINVKIWIMEDGRRWDYKEAFGIKVPPRRREFEGKRGEGKNSD</sequence>
<dbReference type="SUPFAM" id="SSF52954">
    <property type="entry name" value="Class II aaRS ABD-related"/>
    <property type="match status" value="1"/>
</dbReference>
<comment type="function">
    <text evidence="2">Probably involved in the biogenesis of the ribosome.</text>
</comment>
<dbReference type="PROSITE" id="PS50833">
    <property type="entry name" value="BRIX"/>
    <property type="match status" value="1"/>
</dbReference>
<protein>
    <recommendedName>
        <fullName evidence="2">Probable Brix domain-containing ribosomal biogenesis protein</fullName>
    </recommendedName>
</protein>
<dbReference type="RefSeq" id="WP_010885963.1">
    <property type="nucleotide sequence ID" value="NZ_DUJN01000007.1"/>
</dbReference>
<evidence type="ECO:0000256" key="1">
    <source>
        <dbReference type="ARBA" id="ARBA00022517"/>
    </source>
</evidence>
<evidence type="ECO:0000256" key="2">
    <source>
        <dbReference type="HAMAP-Rule" id="MF_00699"/>
    </source>
</evidence>
<evidence type="ECO:0000313" key="4">
    <source>
        <dbReference type="EMBL" id="HII61729.1"/>
    </source>
</evidence>
<dbReference type="NCBIfam" id="NF003053">
    <property type="entry name" value="PRK03972.1"/>
    <property type="match status" value="1"/>
</dbReference>
<reference evidence="4" key="1">
    <citation type="journal article" date="2020" name="bioRxiv">
        <title>A rank-normalized archaeal taxonomy based on genome phylogeny resolves widespread incomplete and uneven classifications.</title>
        <authorList>
            <person name="Rinke C."/>
            <person name="Chuvochina M."/>
            <person name="Mussig A.J."/>
            <person name="Chaumeil P.-A."/>
            <person name="Waite D.W."/>
            <person name="Whitman W.B."/>
            <person name="Parks D.H."/>
            <person name="Hugenholtz P."/>
        </authorList>
    </citation>
    <scope>NUCLEOTIDE SEQUENCE</scope>
    <source>
        <strain evidence="4">UBA8834</strain>
    </source>
</reference>
<dbReference type="Proteomes" id="UP000617544">
    <property type="component" value="Unassembled WGS sequence"/>
</dbReference>